<dbReference type="GO" id="GO:0046983">
    <property type="term" value="F:protein dimerization activity"/>
    <property type="evidence" value="ECO:0007669"/>
    <property type="project" value="InterPro"/>
</dbReference>
<dbReference type="Gene3D" id="3.40.50.150">
    <property type="entry name" value="Vaccinia Virus protein VP39"/>
    <property type="match status" value="1"/>
</dbReference>
<comment type="caution">
    <text evidence="8">The sequence shown here is derived from an EMBL/GenBank/DDBJ whole genome shotgun (WGS) entry which is preliminary data.</text>
</comment>
<evidence type="ECO:0000313" key="8">
    <source>
        <dbReference type="EMBL" id="PIN26259.1"/>
    </source>
</evidence>
<dbReference type="EMBL" id="NKXS01000123">
    <property type="protein sequence ID" value="PIN26259.1"/>
    <property type="molecule type" value="Genomic_DNA"/>
</dbReference>
<dbReference type="SUPFAM" id="SSF53335">
    <property type="entry name" value="S-adenosyl-L-methionine-dependent methyltransferases"/>
    <property type="match status" value="1"/>
</dbReference>
<dbReference type="Proteomes" id="UP000231279">
    <property type="component" value="Unassembled WGS sequence"/>
</dbReference>
<evidence type="ECO:0000256" key="3">
    <source>
        <dbReference type="ARBA" id="ARBA00022691"/>
    </source>
</evidence>
<feature type="domain" description="O-methyltransferase dimerisation" evidence="7">
    <location>
        <begin position="22"/>
        <end position="112"/>
    </location>
</feature>
<organism evidence="8 9">
    <name type="scientific">Handroanthus impetiginosus</name>
    <dbReference type="NCBI Taxonomy" id="429701"/>
    <lineage>
        <taxon>Eukaryota</taxon>
        <taxon>Viridiplantae</taxon>
        <taxon>Streptophyta</taxon>
        <taxon>Embryophyta</taxon>
        <taxon>Tracheophyta</taxon>
        <taxon>Spermatophyta</taxon>
        <taxon>Magnoliopsida</taxon>
        <taxon>eudicotyledons</taxon>
        <taxon>Gunneridae</taxon>
        <taxon>Pentapetalae</taxon>
        <taxon>asterids</taxon>
        <taxon>lamiids</taxon>
        <taxon>Lamiales</taxon>
        <taxon>Bignoniaceae</taxon>
        <taxon>Crescentiina</taxon>
        <taxon>Tabebuia alliance</taxon>
        <taxon>Handroanthus</taxon>
    </lineage>
</organism>
<reference evidence="9" key="1">
    <citation type="journal article" date="2018" name="Gigascience">
        <title>Genome assembly of the Pink Ipe (Handroanthus impetiginosus, Bignoniaceae), a highly valued, ecologically keystone Neotropical timber forest tree.</title>
        <authorList>
            <person name="Silva-Junior O.B."/>
            <person name="Grattapaglia D."/>
            <person name="Novaes E."/>
            <person name="Collevatti R.G."/>
        </authorList>
    </citation>
    <scope>NUCLEOTIDE SEQUENCE [LARGE SCALE GENOMIC DNA]</scope>
    <source>
        <strain evidence="9">cv. UFG-1</strain>
    </source>
</reference>
<gene>
    <name evidence="8" type="ORF">CDL12_01004</name>
</gene>
<keyword evidence="2 8" id="KW-0808">Transferase</keyword>
<dbReference type="PANTHER" id="PTHR11746">
    <property type="entry name" value="O-METHYLTRANSFERASE"/>
    <property type="match status" value="1"/>
</dbReference>
<dbReference type="Pfam" id="PF08100">
    <property type="entry name" value="Dimerisation"/>
    <property type="match status" value="1"/>
</dbReference>
<keyword evidence="9" id="KW-1185">Reference proteome</keyword>
<dbReference type="AlphaFoldDB" id="A0A2G9I928"/>
<evidence type="ECO:0000256" key="5">
    <source>
        <dbReference type="PIRSR" id="PIRSR005739-1"/>
    </source>
</evidence>
<dbReference type="InterPro" id="IPR036388">
    <property type="entry name" value="WH-like_DNA-bd_sf"/>
</dbReference>
<comment type="similarity">
    <text evidence="4">Belongs to the class I-like SAM-binding methyltransferase superfamily. Cation-independent O-methyltransferase family. COMT subfamily.</text>
</comment>
<evidence type="ECO:0000259" key="7">
    <source>
        <dbReference type="Pfam" id="PF08100"/>
    </source>
</evidence>
<evidence type="ECO:0000313" key="9">
    <source>
        <dbReference type="Proteomes" id="UP000231279"/>
    </source>
</evidence>
<sequence>MASLNGVEYCKQDLLDAQAHVWNHIFSFVNSMSLKCAVQLCIPDIIHKHRKPITLSQLVDALQINKAKSDFVYRLMRMLTHSKFFINVKISDDDDNENEGYWLTPASCFLLRDEPMSMAPLVLGVLDPIIMDPWHHVSKCFRNESPSPFITKHEMSFWEYAGTEQMLNLLFNDAMARDAWFCSSLAIKEWEQVFKGLKSMVDVGGGTGTLAKAIAGALPGLKCTVLDLPHVVDGLKGAENLSYVGGNMFQYIPPADAIFLKWILHDWSDEDCLKLLEKCKESIIPSKGKGRKVIIVEMVVDDNKENHKAIETQLFFDMLMMVDYNGKERTEEEWAKLFYAAGFTSYKITTLLGLRSVIEVFP</sequence>
<dbReference type="GO" id="GO:0008171">
    <property type="term" value="F:O-methyltransferase activity"/>
    <property type="evidence" value="ECO:0007669"/>
    <property type="project" value="InterPro"/>
</dbReference>
<dbReference type="InterPro" id="IPR001077">
    <property type="entry name" value="COMT_C"/>
</dbReference>
<evidence type="ECO:0000259" key="6">
    <source>
        <dbReference type="Pfam" id="PF00891"/>
    </source>
</evidence>
<dbReference type="InterPro" id="IPR036390">
    <property type="entry name" value="WH_DNA-bd_sf"/>
</dbReference>
<accession>A0A2G9I928</accession>
<dbReference type="Pfam" id="PF00891">
    <property type="entry name" value="Methyltransf_2"/>
    <property type="match status" value="1"/>
</dbReference>
<dbReference type="SUPFAM" id="SSF46785">
    <property type="entry name" value="Winged helix' DNA-binding domain"/>
    <property type="match status" value="1"/>
</dbReference>
<dbReference type="GO" id="GO:0008757">
    <property type="term" value="F:S-adenosylmethionine-dependent methyltransferase activity"/>
    <property type="evidence" value="ECO:0007669"/>
    <property type="project" value="UniProtKB-ARBA"/>
</dbReference>
<dbReference type="FunFam" id="3.40.50.150:FF:000057">
    <property type="entry name" value="O-methyltransferase ZRP4"/>
    <property type="match status" value="1"/>
</dbReference>
<dbReference type="InterPro" id="IPR029063">
    <property type="entry name" value="SAM-dependent_MTases_sf"/>
</dbReference>
<name>A0A2G9I928_9LAMI</name>
<dbReference type="FunFam" id="1.10.10.10:FF:000213">
    <property type="entry name" value="Coniferyl alcohol 9-O-methyltransferase"/>
    <property type="match status" value="1"/>
</dbReference>
<protein>
    <submittedName>
        <fullName evidence="8">Hydroxyindole-O-methyltransferase</fullName>
    </submittedName>
</protein>
<dbReference type="PROSITE" id="PS51683">
    <property type="entry name" value="SAM_OMT_II"/>
    <property type="match status" value="1"/>
</dbReference>
<feature type="domain" description="O-methyltransferase C-terminal" evidence="6">
    <location>
        <begin position="134"/>
        <end position="343"/>
    </location>
</feature>
<dbReference type="InterPro" id="IPR012967">
    <property type="entry name" value="COMT_dimerisation"/>
</dbReference>
<keyword evidence="1 8" id="KW-0489">Methyltransferase</keyword>
<dbReference type="STRING" id="429701.A0A2G9I928"/>
<dbReference type="OrthoDB" id="2410195at2759"/>
<feature type="active site" description="Proton acceptor" evidence="5">
    <location>
        <position position="265"/>
    </location>
</feature>
<evidence type="ECO:0000256" key="2">
    <source>
        <dbReference type="ARBA" id="ARBA00022679"/>
    </source>
</evidence>
<evidence type="ECO:0000256" key="4">
    <source>
        <dbReference type="ARBA" id="ARBA00034481"/>
    </source>
</evidence>
<dbReference type="InterPro" id="IPR016461">
    <property type="entry name" value="COMT-like"/>
</dbReference>
<evidence type="ECO:0000256" key="1">
    <source>
        <dbReference type="ARBA" id="ARBA00022603"/>
    </source>
</evidence>
<dbReference type="PIRSF" id="PIRSF005739">
    <property type="entry name" value="O-mtase"/>
    <property type="match status" value="1"/>
</dbReference>
<keyword evidence="3" id="KW-0949">S-adenosyl-L-methionine</keyword>
<proteinExistence type="inferred from homology"/>
<dbReference type="Gene3D" id="1.10.10.10">
    <property type="entry name" value="Winged helix-like DNA-binding domain superfamily/Winged helix DNA-binding domain"/>
    <property type="match status" value="1"/>
</dbReference>
<dbReference type="GO" id="GO:0032259">
    <property type="term" value="P:methylation"/>
    <property type="evidence" value="ECO:0007669"/>
    <property type="project" value="UniProtKB-KW"/>
</dbReference>